<evidence type="ECO:0000313" key="3">
    <source>
        <dbReference type="Proteomes" id="UP001302429"/>
    </source>
</evidence>
<gene>
    <name evidence="2" type="ORF">RB602_14880</name>
</gene>
<keyword evidence="3" id="KW-1185">Reference proteome</keyword>
<dbReference type="InterPro" id="IPR038444">
    <property type="entry name" value="DUF465_sf"/>
</dbReference>
<dbReference type="Pfam" id="PF04325">
    <property type="entry name" value="DUF465"/>
    <property type="match status" value="1"/>
</dbReference>
<evidence type="ECO:0000313" key="2">
    <source>
        <dbReference type="EMBL" id="WOE75093.1"/>
    </source>
</evidence>
<protein>
    <submittedName>
        <fullName evidence="2">YdcH family protein</fullName>
    </submittedName>
</protein>
<proteinExistence type="predicted"/>
<feature type="compositionally biased region" description="Basic and acidic residues" evidence="1">
    <location>
        <begin position="11"/>
        <end position="34"/>
    </location>
</feature>
<organism evidence="2 3">
    <name type="scientific">Alterisphingorhabdus coralli</name>
    <dbReference type="NCBI Taxonomy" id="3071408"/>
    <lineage>
        <taxon>Bacteria</taxon>
        <taxon>Pseudomonadati</taxon>
        <taxon>Pseudomonadota</taxon>
        <taxon>Alphaproteobacteria</taxon>
        <taxon>Sphingomonadales</taxon>
        <taxon>Sphingomonadaceae</taxon>
        <taxon>Alterisphingorhabdus (ex Yan et al. 2024)</taxon>
    </lineage>
</organism>
<dbReference type="AlphaFoldDB" id="A0AA97I176"/>
<dbReference type="KEGG" id="acoa:RB602_14880"/>
<feature type="region of interest" description="Disordered" evidence="1">
    <location>
        <begin position="1"/>
        <end position="34"/>
    </location>
</feature>
<accession>A0AA97I176</accession>
<dbReference type="RefSeq" id="WP_317081688.1">
    <property type="nucleotide sequence ID" value="NZ_CP136594.1"/>
</dbReference>
<evidence type="ECO:0000256" key="1">
    <source>
        <dbReference type="SAM" id="MobiDB-lite"/>
    </source>
</evidence>
<dbReference type="Proteomes" id="UP001302429">
    <property type="component" value="Chromosome"/>
</dbReference>
<dbReference type="Gene3D" id="6.10.280.50">
    <property type="match status" value="1"/>
</dbReference>
<sequence>MDNGHYQALKSKHEALDAEIHAEEQRPHPDDIRLSDLKKRKLRLKEELSDA</sequence>
<dbReference type="EMBL" id="CP136594">
    <property type="protein sequence ID" value="WOE75093.1"/>
    <property type="molecule type" value="Genomic_DNA"/>
</dbReference>
<name>A0AA97I176_9SPHN</name>
<dbReference type="InterPro" id="IPR007420">
    <property type="entry name" value="DUF465"/>
</dbReference>
<reference evidence="2 3" key="1">
    <citation type="submission" date="2023-10" db="EMBL/GenBank/DDBJ databases">
        <title>Complete genome sequence of a Sphingomonadaceae bacterium.</title>
        <authorList>
            <person name="Yan C."/>
        </authorList>
    </citation>
    <scope>NUCLEOTIDE SEQUENCE [LARGE SCALE GENOMIC DNA]</scope>
    <source>
        <strain evidence="2 3">SCSIO 66989</strain>
    </source>
</reference>